<protein>
    <submittedName>
        <fullName evidence="1">Uncharacterized protein</fullName>
    </submittedName>
</protein>
<evidence type="ECO:0000313" key="1">
    <source>
        <dbReference type="EMBL" id="KAL0635138.1"/>
    </source>
</evidence>
<organism evidence="1 2">
    <name type="scientific">Discina gigas</name>
    <dbReference type="NCBI Taxonomy" id="1032678"/>
    <lineage>
        <taxon>Eukaryota</taxon>
        <taxon>Fungi</taxon>
        <taxon>Dikarya</taxon>
        <taxon>Ascomycota</taxon>
        <taxon>Pezizomycotina</taxon>
        <taxon>Pezizomycetes</taxon>
        <taxon>Pezizales</taxon>
        <taxon>Discinaceae</taxon>
        <taxon>Discina</taxon>
    </lineage>
</organism>
<sequence>MPFTGLYDERGTVCPASLIHCSVEVSIHGLRNLVSLGFLFQNTSRNDFADAVFHCRLAEDSSVTFIDCSIEKALEVSVSGDPEERLEHRKCSNIVHFGSFFQCNVGRVEVGKDAVIFIRYIYETVAEENAVHLSVPLPSSLKGGMETRAQEMYPVENATIFSFNVESAMPGQILDVRSDSHLITPDIESNTATIEVNEPVLPGNDDFQLTFFTENLSDTDSVSEGGFTDFSECFHNDDTDISECCTPIYQDYEATRGVGVSWCDLVDDQFTGRSFLFTESDDGSVYDGDQEVAVVEEVFGKEEIEQAEADEKAYEGEDDEEDEEFYDCLETVPDQLIAEWTRVRDSISSNGRSSRFTWYDDSDTEDDVYYFEPSVEPETPQSSIGTFYDSSVTKRQCQPSILTDLRELVAELETQLRNSSSVFLELNESFSKTIGIPLTTLKQLEEDVQSTMLPEVREWVRSGIWATLVALHYLEFSGCKELAEKDPDFAEDYGYLCFCLNGPLLRTSNWVQSRFEGLALSDLGRAAHDLFWTTE</sequence>
<evidence type="ECO:0000313" key="2">
    <source>
        <dbReference type="Proteomes" id="UP001447188"/>
    </source>
</evidence>
<accession>A0ABR3GH36</accession>
<keyword evidence="2" id="KW-1185">Reference proteome</keyword>
<comment type="caution">
    <text evidence="1">The sequence shown here is derived from an EMBL/GenBank/DDBJ whole genome shotgun (WGS) entry which is preliminary data.</text>
</comment>
<gene>
    <name evidence="1" type="ORF">Q9L58_005959</name>
</gene>
<proteinExistence type="predicted"/>
<dbReference type="EMBL" id="JBBBZM010000077">
    <property type="protein sequence ID" value="KAL0635138.1"/>
    <property type="molecule type" value="Genomic_DNA"/>
</dbReference>
<dbReference type="Proteomes" id="UP001447188">
    <property type="component" value="Unassembled WGS sequence"/>
</dbReference>
<name>A0ABR3GH36_9PEZI</name>
<reference evidence="1 2" key="1">
    <citation type="submission" date="2024-02" db="EMBL/GenBank/DDBJ databases">
        <title>Discinaceae phylogenomics.</title>
        <authorList>
            <person name="Dirks A.C."/>
            <person name="James T.Y."/>
        </authorList>
    </citation>
    <scope>NUCLEOTIDE SEQUENCE [LARGE SCALE GENOMIC DNA]</scope>
    <source>
        <strain evidence="1 2">ACD0624</strain>
    </source>
</reference>